<dbReference type="EMBL" id="AEPW01000077">
    <property type="protein sequence ID" value="EFU76229.1"/>
    <property type="molecule type" value="Genomic_DNA"/>
</dbReference>
<accession>E6LPG0</accession>
<sequence>MDCLLFSKDNLIILGGKINIDSVGKAIKGKDSVSIENADITINAEDTGITTDGATEVTIATGGNTVGERTSKGPGAFDKRQTGRKF</sequence>
<evidence type="ECO:0000313" key="3">
    <source>
        <dbReference type="Proteomes" id="UP000003434"/>
    </source>
</evidence>
<dbReference type="InterPro" id="IPR025584">
    <property type="entry name" value="Cthe_2159"/>
</dbReference>
<evidence type="ECO:0000313" key="2">
    <source>
        <dbReference type="EMBL" id="EFU76229.1"/>
    </source>
</evidence>
<feature type="region of interest" description="Disordered" evidence="1">
    <location>
        <begin position="64"/>
        <end position="86"/>
    </location>
</feature>
<organism evidence="2 3">
    <name type="scientific">Lachnoanaerobaculum saburreum DSM 3986</name>
    <dbReference type="NCBI Taxonomy" id="887325"/>
    <lineage>
        <taxon>Bacteria</taxon>
        <taxon>Bacillati</taxon>
        <taxon>Bacillota</taxon>
        <taxon>Clostridia</taxon>
        <taxon>Lachnospirales</taxon>
        <taxon>Lachnospiraceae</taxon>
        <taxon>Lachnoanaerobaculum</taxon>
    </lineage>
</organism>
<comment type="caution">
    <text evidence="2">The sequence shown here is derived from an EMBL/GenBank/DDBJ whole genome shotgun (WGS) entry which is preliminary data.</text>
</comment>
<proteinExistence type="predicted"/>
<dbReference type="Proteomes" id="UP000003434">
    <property type="component" value="Unassembled WGS sequence"/>
</dbReference>
<dbReference type="Pfam" id="PF14262">
    <property type="entry name" value="Cthe_2159"/>
    <property type="match status" value="1"/>
</dbReference>
<feature type="compositionally biased region" description="Basic and acidic residues" evidence="1">
    <location>
        <begin position="77"/>
        <end position="86"/>
    </location>
</feature>
<reference evidence="2 3" key="1">
    <citation type="submission" date="2010-12" db="EMBL/GenBank/DDBJ databases">
        <authorList>
            <person name="Muzny D."/>
            <person name="Qin X."/>
            <person name="Deng J."/>
            <person name="Jiang H."/>
            <person name="Liu Y."/>
            <person name="Qu J."/>
            <person name="Song X.-Z."/>
            <person name="Zhang L."/>
            <person name="Thornton R."/>
            <person name="Coyle M."/>
            <person name="Francisco L."/>
            <person name="Jackson L."/>
            <person name="Javaid M."/>
            <person name="Korchina V."/>
            <person name="Kovar C."/>
            <person name="Mata R."/>
            <person name="Mathew T."/>
            <person name="Ngo R."/>
            <person name="Nguyen L."/>
            <person name="Nguyen N."/>
            <person name="Okwuonu G."/>
            <person name="Ongeri F."/>
            <person name="Pham C."/>
            <person name="Simmons D."/>
            <person name="Wilczek-Boney K."/>
            <person name="Hale W."/>
            <person name="Jakkamsetti A."/>
            <person name="Pham P."/>
            <person name="Ruth R."/>
            <person name="San Lucas F."/>
            <person name="Warren J."/>
            <person name="Zhang J."/>
            <person name="Zhao Z."/>
            <person name="Zhou C."/>
            <person name="Zhu D."/>
            <person name="Lee S."/>
            <person name="Bess C."/>
            <person name="Blankenburg K."/>
            <person name="Forbes L."/>
            <person name="Fu Q."/>
            <person name="Gubbala S."/>
            <person name="Hirani K."/>
            <person name="Jayaseelan J.C."/>
            <person name="Lara F."/>
            <person name="Munidasa M."/>
            <person name="Palculict T."/>
            <person name="Patil S."/>
            <person name="Pu L.-L."/>
            <person name="Saada N."/>
            <person name="Tang L."/>
            <person name="Weissenberger G."/>
            <person name="Zhu Y."/>
            <person name="Hemphill L."/>
            <person name="Shang Y."/>
            <person name="Youmans B."/>
            <person name="Ayvaz T."/>
            <person name="Ross M."/>
            <person name="Santibanez J."/>
            <person name="Aqrawi P."/>
            <person name="Gross S."/>
            <person name="Joshi V."/>
            <person name="Fowler G."/>
            <person name="Nazareth L."/>
            <person name="Reid J."/>
            <person name="Worley K."/>
            <person name="Petrosino J."/>
            <person name="Highlander S."/>
            <person name="Gibbs R."/>
        </authorList>
    </citation>
    <scope>NUCLEOTIDE SEQUENCE [LARGE SCALE GENOMIC DNA]</scope>
    <source>
        <strain evidence="2 3">DSM 3986</strain>
    </source>
</reference>
<gene>
    <name evidence="2" type="ORF">HMPREF0381_1845</name>
</gene>
<evidence type="ECO:0000256" key="1">
    <source>
        <dbReference type="SAM" id="MobiDB-lite"/>
    </source>
</evidence>
<dbReference type="AlphaFoldDB" id="E6LPG0"/>
<name>E6LPG0_9FIRM</name>
<dbReference type="RefSeq" id="WP_008751610.1">
    <property type="nucleotide sequence ID" value="NZ_GL622296.1"/>
</dbReference>
<protein>
    <submittedName>
        <fullName evidence="2">Uncharacterized protein</fullName>
    </submittedName>
</protein>
<dbReference type="HOGENOM" id="CLU_2494031_0_0_9"/>